<sequence>MVAFLVWVHLERSASSLIRCKSLNFPAVIIHVGRNSASFQQLNPWEKHQLNRLLRWQNTITISLIKVCFASSGTLQNQKLSIDRCIMNELV</sequence>
<proteinExistence type="predicted"/>
<protein>
    <submittedName>
        <fullName evidence="1">Uncharacterized protein</fullName>
    </submittedName>
</protein>
<comment type="caution">
    <text evidence="1">The sequence shown here is derived from an EMBL/GenBank/DDBJ whole genome shotgun (WGS) entry which is preliminary data.</text>
</comment>
<evidence type="ECO:0000313" key="2">
    <source>
        <dbReference type="Proteomes" id="UP000006263"/>
    </source>
</evidence>
<reference evidence="1 2" key="1">
    <citation type="journal article" date="2017" name="Antonie Van Leeuwenhoek">
        <title>Rhizobium rhizosphaerae sp. nov., a novel species isolated from rice rhizosphere.</title>
        <authorList>
            <person name="Zhao J.J."/>
            <person name="Zhang J."/>
            <person name="Zhang R.J."/>
            <person name="Zhang C.W."/>
            <person name="Yin H.Q."/>
            <person name="Zhang X.X."/>
        </authorList>
    </citation>
    <scope>NUCLEOTIDE SEQUENCE [LARGE SCALE GENOMIC DNA]</scope>
    <source>
        <strain evidence="1 2">KMM 241</strain>
    </source>
</reference>
<dbReference type="AlphaFoldDB" id="K6Z2Z5"/>
<name>K6Z2Z5_9ALTE</name>
<dbReference type="EMBL" id="BAEP01000050">
    <property type="protein sequence ID" value="GAC24767.1"/>
    <property type="molecule type" value="Genomic_DNA"/>
</dbReference>
<dbReference type="Proteomes" id="UP000006263">
    <property type="component" value="Unassembled WGS sequence"/>
</dbReference>
<accession>K6Z2Z5</accession>
<evidence type="ECO:0000313" key="1">
    <source>
        <dbReference type="EMBL" id="GAC24767.1"/>
    </source>
</evidence>
<organism evidence="1 2">
    <name type="scientific">Paraglaciecola mesophila KMM 241</name>
    <dbReference type="NCBI Taxonomy" id="1128912"/>
    <lineage>
        <taxon>Bacteria</taxon>
        <taxon>Pseudomonadati</taxon>
        <taxon>Pseudomonadota</taxon>
        <taxon>Gammaproteobacteria</taxon>
        <taxon>Alteromonadales</taxon>
        <taxon>Alteromonadaceae</taxon>
        <taxon>Paraglaciecola</taxon>
    </lineage>
</organism>
<gene>
    <name evidence="1" type="ORF">GMES_2472</name>
</gene>